<keyword evidence="4 6" id="KW-1133">Transmembrane helix</keyword>
<accession>A0A6J6HYE5</accession>
<organism evidence="8">
    <name type="scientific">freshwater metagenome</name>
    <dbReference type="NCBI Taxonomy" id="449393"/>
    <lineage>
        <taxon>unclassified sequences</taxon>
        <taxon>metagenomes</taxon>
        <taxon>ecological metagenomes</taxon>
    </lineage>
</organism>
<evidence type="ECO:0000313" key="8">
    <source>
        <dbReference type="EMBL" id="CAB4617547.1"/>
    </source>
</evidence>
<dbReference type="InterPro" id="IPR050545">
    <property type="entry name" value="Mycobact_MmpL"/>
</dbReference>
<feature type="transmembrane region" description="Helical" evidence="6">
    <location>
        <begin position="206"/>
        <end position="228"/>
    </location>
</feature>
<protein>
    <submittedName>
        <fullName evidence="8">Unannotated protein</fullName>
    </submittedName>
</protein>
<keyword evidence="5 6" id="KW-0472">Membrane</keyword>
<feature type="transmembrane region" description="Helical" evidence="6">
    <location>
        <begin position="557"/>
        <end position="578"/>
    </location>
</feature>
<feature type="transmembrane region" description="Helical" evidence="6">
    <location>
        <begin position="605"/>
        <end position="625"/>
    </location>
</feature>
<comment type="subcellular location">
    <subcellularLocation>
        <location evidence="1">Cell membrane</location>
        <topology evidence="1">Multi-pass membrane protein</topology>
    </subcellularLocation>
</comment>
<keyword evidence="3 6" id="KW-0812">Transmembrane</keyword>
<feature type="transmembrane region" description="Helical" evidence="6">
    <location>
        <begin position="183"/>
        <end position="200"/>
    </location>
</feature>
<dbReference type="InterPro" id="IPR004869">
    <property type="entry name" value="MMPL_dom"/>
</dbReference>
<dbReference type="InterPro" id="IPR000731">
    <property type="entry name" value="SSD"/>
</dbReference>
<reference evidence="8" key="1">
    <citation type="submission" date="2020-05" db="EMBL/GenBank/DDBJ databases">
        <authorList>
            <person name="Chiriac C."/>
            <person name="Salcher M."/>
            <person name="Ghai R."/>
            <person name="Kavagutti S V."/>
        </authorList>
    </citation>
    <scope>NUCLEOTIDE SEQUENCE</scope>
</reference>
<evidence type="ECO:0000256" key="1">
    <source>
        <dbReference type="ARBA" id="ARBA00004651"/>
    </source>
</evidence>
<feature type="transmembrane region" description="Helical" evidence="6">
    <location>
        <begin position="631"/>
        <end position="654"/>
    </location>
</feature>
<evidence type="ECO:0000256" key="3">
    <source>
        <dbReference type="ARBA" id="ARBA00022692"/>
    </source>
</evidence>
<feature type="transmembrane region" description="Helical" evidence="6">
    <location>
        <begin position="159"/>
        <end position="178"/>
    </location>
</feature>
<dbReference type="PANTHER" id="PTHR33406:SF11">
    <property type="entry name" value="MEMBRANE PROTEIN SCO6666-RELATED"/>
    <property type="match status" value="1"/>
</dbReference>
<dbReference type="EMBL" id="CAEZUY010000078">
    <property type="protein sequence ID" value="CAB4617547.1"/>
    <property type="molecule type" value="Genomic_DNA"/>
</dbReference>
<feature type="transmembrane region" description="Helical" evidence="6">
    <location>
        <begin position="258"/>
        <end position="279"/>
    </location>
</feature>
<dbReference type="Gene3D" id="1.20.1640.10">
    <property type="entry name" value="Multidrug efflux transporter AcrB transmembrane domain"/>
    <property type="match status" value="2"/>
</dbReference>
<evidence type="ECO:0000256" key="4">
    <source>
        <dbReference type="ARBA" id="ARBA00022989"/>
    </source>
</evidence>
<feature type="transmembrane region" description="Helical" evidence="6">
    <location>
        <begin position="285"/>
        <end position="310"/>
    </location>
</feature>
<evidence type="ECO:0000256" key="6">
    <source>
        <dbReference type="SAM" id="Phobius"/>
    </source>
</evidence>
<feature type="transmembrane region" description="Helical" evidence="6">
    <location>
        <begin position="343"/>
        <end position="364"/>
    </location>
</feature>
<gene>
    <name evidence="8" type="ORF">UFOPK1863_00816</name>
</gene>
<dbReference type="PROSITE" id="PS50156">
    <property type="entry name" value="SSD"/>
    <property type="match status" value="1"/>
</dbReference>
<dbReference type="SUPFAM" id="SSF82866">
    <property type="entry name" value="Multidrug efflux transporter AcrB transmembrane domain"/>
    <property type="match status" value="2"/>
</dbReference>
<dbReference type="Pfam" id="PF03176">
    <property type="entry name" value="MMPL"/>
    <property type="match status" value="2"/>
</dbReference>
<feature type="domain" description="SSD" evidence="7">
    <location>
        <begin position="177"/>
        <end position="308"/>
    </location>
</feature>
<dbReference type="PANTHER" id="PTHR33406">
    <property type="entry name" value="MEMBRANE PROTEIN MJ1562-RELATED"/>
    <property type="match status" value="1"/>
</dbReference>
<keyword evidence="2" id="KW-1003">Cell membrane</keyword>
<evidence type="ECO:0000256" key="2">
    <source>
        <dbReference type="ARBA" id="ARBA00022475"/>
    </source>
</evidence>
<evidence type="ECO:0000256" key="5">
    <source>
        <dbReference type="ARBA" id="ARBA00023136"/>
    </source>
</evidence>
<name>A0A6J6HYE5_9ZZZZ</name>
<sequence>MIATGAIGSLVFSRLQDGGYSDPKSDSAQVTQYLSETFNVQDPAVVLLVDAGTTLSDPDVVMRATNLENAINTDPEVTRTLSYWSSGGSPLFVSKDQKASYIFIYSKDKDPTVATDLAKRILDAYQGKKFGFTIYVGGYATFSYSISDQISKDLALAESISIPLTFILLIFVFGGLIASAMPLVVGVSAILGAFFALYLISLATGVSIFALNLVTGMGLGLGIDYSLLMVNRFREELHHGRSVEESVAITVKTAGRTVFFSGITVMITLASLMFFPLMFLKSFGYAGVTVVAMAVLGAIIPLPAILALLGHRIDKFTVRKSAITPKEDGRWAQTARFVMRRPISIVLLTLIFLGLLTAPIQNIVFSQVDAQVMPASSAIAITAKVTTERFPGQEGNPIQIIIPQSSADSPEVISYREALKALPGIERVDPIEAIGTTLRFSAIHTMSSRTPKAEQLINDIRALPAPSGTLVGGVAADYADSQAGIARTLPWALLWIAIGVLILLFAFTGSIILPIKAVILNFLSLAATMGAMSWVFVEGHMQWLTGSFTVTRTIDTSMVILIAVVAFGLSMDYELFLLSRIKEEHDSGKSNIDAVATGLQRSARIITAAAALLAVVFATFLTSGVTSIKTLGFGVAVAILIDATVVRAFLVPALMRLFGERNWWAPEWMKRFTISH</sequence>
<evidence type="ECO:0000259" key="7">
    <source>
        <dbReference type="PROSITE" id="PS50156"/>
    </source>
</evidence>
<dbReference type="AlphaFoldDB" id="A0A6J6HYE5"/>
<feature type="transmembrane region" description="Helical" evidence="6">
    <location>
        <begin position="518"/>
        <end position="537"/>
    </location>
</feature>
<feature type="transmembrane region" description="Helical" evidence="6">
    <location>
        <begin position="492"/>
        <end position="513"/>
    </location>
</feature>
<dbReference type="GO" id="GO:0005886">
    <property type="term" value="C:plasma membrane"/>
    <property type="evidence" value="ECO:0007669"/>
    <property type="project" value="UniProtKB-SubCell"/>
</dbReference>
<proteinExistence type="predicted"/>